<protein>
    <submittedName>
        <fullName evidence="2">Uncharacterized protein</fullName>
    </submittedName>
</protein>
<keyword evidence="3" id="KW-1185">Reference proteome</keyword>
<dbReference type="GeneID" id="63720835"/>
<evidence type="ECO:0000313" key="3">
    <source>
        <dbReference type="Proteomes" id="UP000076580"/>
    </source>
</evidence>
<gene>
    <name evidence="2" type="ORF">DCS_08192</name>
</gene>
<name>A0A151GGJ5_DRECN</name>
<dbReference type="Proteomes" id="UP000076580">
    <property type="component" value="Chromosome 03"/>
</dbReference>
<evidence type="ECO:0000313" key="2">
    <source>
        <dbReference type="EMBL" id="KYK56223.1"/>
    </source>
</evidence>
<dbReference type="RefSeq" id="XP_040655575.1">
    <property type="nucleotide sequence ID" value="XM_040805471.1"/>
</dbReference>
<proteinExistence type="predicted"/>
<evidence type="ECO:0000256" key="1">
    <source>
        <dbReference type="SAM" id="MobiDB-lite"/>
    </source>
</evidence>
<sequence>MRPSFALSVTCLAQAVSAGRRSTSGHDGLDGGLARRERSHYSQQQRAASADASSRAALMARADPDDSVDRLREESLHCPMDDAGAFAESQRSFKEDKFVQEVRTCVPSLRQPSLFEEVEDDITMAVAPQQTSHQAVGLACFRSVRTWGCANSLQCNYERNCVRGLKNTCLLRTDEMNCKMLQKVPSAFKQKFDKLRVLVEVGPFAAEGTLYAEIKINDTRKSMSFQNRLRALEVATLDVDLQEYFEAREISVRDLQQLSLSFDSTPGLVKSLAKAHCARFTLKTVTVLLHHTESDLDFRYSPIAVAYPTAEDNYKIVDQTGPLEGPDLPLRQARHLNVCNVVGKIFLHAPLSIGLWQSRVGQVVVDPSRQKCWDNWGHPVYCGTLERY</sequence>
<organism evidence="2 3">
    <name type="scientific">Drechmeria coniospora</name>
    <name type="common">Nematophagous fungus</name>
    <name type="synonym">Meria coniospora</name>
    <dbReference type="NCBI Taxonomy" id="98403"/>
    <lineage>
        <taxon>Eukaryota</taxon>
        <taxon>Fungi</taxon>
        <taxon>Dikarya</taxon>
        <taxon>Ascomycota</taxon>
        <taxon>Pezizomycotina</taxon>
        <taxon>Sordariomycetes</taxon>
        <taxon>Hypocreomycetidae</taxon>
        <taxon>Hypocreales</taxon>
        <taxon>Ophiocordycipitaceae</taxon>
        <taxon>Drechmeria</taxon>
    </lineage>
</organism>
<feature type="compositionally biased region" description="Basic and acidic residues" evidence="1">
    <location>
        <begin position="27"/>
        <end position="40"/>
    </location>
</feature>
<feature type="region of interest" description="Disordered" evidence="1">
    <location>
        <begin position="20"/>
        <end position="70"/>
    </location>
</feature>
<reference evidence="2 3" key="1">
    <citation type="journal article" date="2016" name="Sci. Rep.">
        <title>Insights into Adaptations to a Near-Obligate Nematode Endoparasitic Lifestyle from the Finished Genome of Drechmeria coniospora.</title>
        <authorList>
            <person name="Zhang L."/>
            <person name="Zhou Z."/>
            <person name="Guo Q."/>
            <person name="Fokkens L."/>
            <person name="Miskei M."/>
            <person name="Pocsi I."/>
            <person name="Zhang W."/>
            <person name="Chen M."/>
            <person name="Wang L."/>
            <person name="Sun Y."/>
            <person name="Donzelli B.G."/>
            <person name="Gibson D.M."/>
            <person name="Nelson D.R."/>
            <person name="Luo J.G."/>
            <person name="Rep M."/>
            <person name="Liu H."/>
            <person name="Yang S."/>
            <person name="Wang J."/>
            <person name="Krasnoff S.B."/>
            <person name="Xu Y."/>
            <person name="Molnar I."/>
            <person name="Lin M."/>
        </authorList>
    </citation>
    <scope>NUCLEOTIDE SEQUENCE [LARGE SCALE GENOMIC DNA]</scope>
    <source>
        <strain evidence="2 3">ARSEF 6962</strain>
    </source>
</reference>
<dbReference type="AlphaFoldDB" id="A0A151GGJ5"/>
<feature type="compositionally biased region" description="Low complexity" evidence="1">
    <location>
        <begin position="42"/>
        <end position="61"/>
    </location>
</feature>
<dbReference type="EMBL" id="LAYC01000003">
    <property type="protein sequence ID" value="KYK56223.1"/>
    <property type="molecule type" value="Genomic_DNA"/>
</dbReference>
<comment type="caution">
    <text evidence="2">The sequence shown here is derived from an EMBL/GenBank/DDBJ whole genome shotgun (WGS) entry which is preliminary data.</text>
</comment>
<dbReference type="InParanoid" id="A0A151GGJ5"/>
<accession>A0A151GGJ5</accession>